<dbReference type="Proteomes" id="UP000461010">
    <property type="component" value="Unassembled WGS sequence"/>
</dbReference>
<sequence length="323" mass="36038">MNIVVVGAGGIGAYYGMILHDVGCNITFVARGENLAYLKENKLKMTHPNYIIEDKINTLSIEELIALNPENFDAVIIATKAMSTKSISESLASWIKKSSSSLKVPYYISLQNGVENEDVMCEYYPKDFVIGGLTRLIVSHTVKLGHVHCSGEVQTLLGALKHTEENKSFLEKFKNILDKTQTTTIICEDIKLELWNKLIINNGVNAICALIQEESGPLLKNEKTAKLIYGLMSEAARASNAVGVNLTQDDAKKMYELMKTFQSVKPSMWVDTQNNRDLELDEICGVVIKNCEKLGVDAPYTRTIATILEYTYNKKRTNLLKSK</sequence>
<dbReference type="InterPro" id="IPR013328">
    <property type="entry name" value="6PGD_dom2"/>
</dbReference>
<dbReference type="PANTHER" id="PTHR21708:SF26">
    <property type="entry name" value="2-DEHYDROPANTOATE 2-REDUCTASE"/>
    <property type="match status" value="1"/>
</dbReference>
<keyword evidence="6 9" id="KW-0560">Oxidoreductase</keyword>
<dbReference type="Gene3D" id="3.40.50.720">
    <property type="entry name" value="NAD(P)-binding Rossmann-like Domain"/>
    <property type="match status" value="1"/>
</dbReference>
<feature type="domain" description="Ketopantoate reductase N-terminal" evidence="10">
    <location>
        <begin position="3"/>
        <end position="160"/>
    </location>
</feature>
<comment type="caution">
    <text evidence="12">The sequence shown here is derived from an EMBL/GenBank/DDBJ whole genome shotgun (WGS) entry which is preliminary data.</text>
</comment>
<reference evidence="14 15" key="1">
    <citation type="submission" date="2019-10" db="EMBL/GenBank/DDBJ databases">
        <title>Poseidonibacter ostreae sp. nov., isolated from the gut of the Ostrea denselamellosa.</title>
        <authorList>
            <person name="Choi A."/>
        </authorList>
    </citation>
    <scope>NUCLEOTIDE SEQUENCE [LARGE SCALE GENOMIC DNA]</scope>
    <source>
        <strain evidence="12 15">SJOD-M-33</strain>
        <strain evidence="13 14">SJOD-M-5</strain>
    </source>
</reference>
<dbReference type="EMBL" id="WFKK01000013">
    <property type="protein sequence ID" value="KAB7889473.1"/>
    <property type="molecule type" value="Genomic_DNA"/>
</dbReference>
<dbReference type="EC" id="1.1.1.169" evidence="3 9"/>
<comment type="catalytic activity">
    <reaction evidence="8 9">
        <text>(R)-pantoate + NADP(+) = 2-dehydropantoate + NADPH + H(+)</text>
        <dbReference type="Rhea" id="RHEA:16233"/>
        <dbReference type="ChEBI" id="CHEBI:11561"/>
        <dbReference type="ChEBI" id="CHEBI:15378"/>
        <dbReference type="ChEBI" id="CHEBI:15980"/>
        <dbReference type="ChEBI" id="CHEBI:57783"/>
        <dbReference type="ChEBI" id="CHEBI:58349"/>
        <dbReference type="EC" id="1.1.1.169"/>
    </reaction>
</comment>
<protein>
    <recommendedName>
        <fullName evidence="4 9">2-dehydropantoate 2-reductase</fullName>
        <ecNumber evidence="3 9">1.1.1.169</ecNumber>
    </recommendedName>
    <alternativeName>
        <fullName evidence="7 9">Ketopantoate reductase</fullName>
    </alternativeName>
</protein>
<proteinExistence type="inferred from homology"/>
<dbReference type="UniPathway" id="UPA00028">
    <property type="reaction ID" value="UER00004"/>
</dbReference>
<dbReference type="InterPro" id="IPR013332">
    <property type="entry name" value="KPR_N"/>
</dbReference>
<organism evidence="12 15">
    <name type="scientific">Poseidonibacter ostreae</name>
    <dbReference type="NCBI Taxonomy" id="2654171"/>
    <lineage>
        <taxon>Bacteria</taxon>
        <taxon>Pseudomonadati</taxon>
        <taxon>Campylobacterota</taxon>
        <taxon>Epsilonproteobacteria</taxon>
        <taxon>Campylobacterales</taxon>
        <taxon>Arcobacteraceae</taxon>
        <taxon>Poseidonibacter</taxon>
    </lineage>
</organism>
<evidence type="ECO:0000256" key="3">
    <source>
        <dbReference type="ARBA" id="ARBA00013014"/>
    </source>
</evidence>
<dbReference type="GO" id="GO:0008677">
    <property type="term" value="F:2-dehydropantoate 2-reductase activity"/>
    <property type="evidence" value="ECO:0007669"/>
    <property type="project" value="UniProtKB-EC"/>
</dbReference>
<evidence type="ECO:0000313" key="12">
    <source>
        <dbReference type="EMBL" id="KAB7889473.1"/>
    </source>
</evidence>
<accession>A0A6L4WTF5</accession>
<comment type="function">
    <text evidence="9">Catalyzes the NADPH-dependent reduction of ketopantoate into pantoic acid.</text>
</comment>
<dbReference type="InterPro" id="IPR003710">
    <property type="entry name" value="ApbA"/>
</dbReference>
<dbReference type="SUPFAM" id="SSF51735">
    <property type="entry name" value="NAD(P)-binding Rossmann-fold domains"/>
    <property type="match status" value="1"/>
</dbReference>
<evidence type="ECO:0000313" key="14">
    <source>
        <dbReference type="Proteomes" id="UP000461010"/>
    </source>
</evidence>
<dbReference type="AlphaFoldDB" id="A0A6L4WTF5"/>
<keyword evidence="14" id="KW-1185">Reference proteome</keyword>
<gene>
    <name evidence="13" type="ORF">GBG18_02490</name>
    <name evidence="12" type="ORF">GBG19_06065</name>
</gene>
<evidence type="ECO:0000256" key="5">
    <source>
        <dbReference type="ARBA" id="ARBA00022857"/>
    </source>
</evidence>
<evidence type="ECO:0000256" key="2">
    <source>
        <dbReference type="ARBA" id="ARBA00007870"/>
    </source>
</evidence>
<dbReference type="Proteomes" id="UP000472839">
    <property type="component" value="Unassembled WGS sequence"/>
</dbReference>
<dbReference type="GO" id="GO:0005737">
    <property type="term" value="C:cytoplasm"/>
    <property type="evidence" value="ECO:0007669"/>
    <property type="project" value="TreeGrafter"/>
</dbReference>
<dbReference type="RefSeq" id="WP_152188087.1">
    <property type="nucleotide sequence ID" value="NZ_WFKJ01000004.1"/>
</dbReference>
<evidence type="ECO:0000256" key="6">
    <source>
        <dbReference type="ARBA" id="ARBA00023002"/>
    </source>
</evidence>
<name>A0A6L4WTF5_9BACT</name>
<dbReference type="InterPro" id="IPR008927">
    <property type="entry name" value="6-PGluconate_DH-like_C_sf"/>
</dbReference>
<dbReference type="Pfam" id="PF08546">
    <property type="entry name" value="ApbA_C"/>
    <property type="match status" value="1"/>
</dbReference>
<evidence type="ECO:0000313" key="15">
    <source>
        <dbReference type="Proteomes" id="UP000472839"/>
    </source>
</evidence>
<evidence type="ECO:0000256" key="8">
    <source>
        <dbReference type="ARBA" id="ARBA00048793"/>
    </source>
</evidence>
<dbReference type="PANTHER" id="PTHR21708">
    <property type="entry name" value="PROBABLE 2-DEHYDROPANTOATE 2-REDUCTASE"/>
    <property type="match status" value="1"/>
</dbReference>
<feature type="domain" description="Ketopantoate reductase C-terminal" evidence="11">
    <location>
        <begin position="189"/>
        <end position="308"/>
    </location>
</feature>
<evidence type="ECO:0000259" key="11">
    <source>
        <dbReference type="Pfam" id="PF08546"/>
    </source>
</evidence>
<dbReference type="Pfam" id="PF02558">
    <property type="entry name" value="ApbA"/>
    <property type="match status" value="1"/>
</dbReference>
<keyword evidence="9" id="KW-0566">Pantothenate biosynthesis</keyword>
<evidence type="ECO:0000256" key="4">
    <source>
        <dbReference type="ARBA" id="ARBA00019465"/>
    </source>
</evidence>
<evidence type="ECO:0000256" key="9">
    <source>
        <dbReference type="RuleBase" id="RU362068"/>
    </source>
</evidence>
<dbReference type="InterPro" id="IPR013752">
    <property type="entry name" value="KPA_reductase"/>
</dbReference>
<comment type="similarity">
    <text evidence="2 9">Belongs to the ketopantoate reductase family.</text>
</comment>
<evidence type="ECO:0000259" key="10">
    <source>
        <dbReference type="Pfam" id="PF02558"/>
    </source>
</evidence>
<dbReference type="SUPFAM" id="SSF48179">
    <property type="entry name" value="6-phosphogluconate dehydrogenase C-terminal domain-like"/>
    <property type="match status" value="1"/>
</dbReference>
<dbReference type="EMBL" id="WFKJ01000004">
    <property type="protein sequence ID" value="KAB7892512.1"/>
    <property type="molecule type" value="Genomic_DNA"/>
</dbReference>
<evidence type="ECO:0000313" key="13">
    <source>
        <dbReference type="EMBL" id="KAB7892512.1"/>
    </source>
</evidence>
<dbReference type="InterPro" id="IPR051402">
    <property type="entry name" value="KPR-Related"/>
</dbReference>
<comment type="pathway">
    <text evidence="1 9">Cofactor biosynthesis; (R)-pantothenate biosynthesis; (R)-pantoate from 3-methyl-2-oxobutanoate: step 2/2.</text>
</comment>
<dbReference type="NCBIfam" id="TIGR00745">
    <property type="entry name" value="apbA_panE"/>
    <property type="match status" value="1"/>
</dbReference>
<dbReference type="Gene3D" id="1.10.1040.10">
    <property type="entry name" value="N-(1-d-carboxylethyl)-l-norvaline Dehydrogenase, domain 2"/>
    <property type="match status" value="1"/>
</dbReference>
<evidence type="ECO:0000256" key="7">
    <source>
        <dbReference type="ARBA" id="ARBA00032024"/>
    </source>
</evidence>
<evidence type="ECO:0000256" key="1">
    <source>
        <dbReference type="ARBA" id="ARBA00004994"/>
    </source>
</evidence>
<dbReference type="GO" id="GO:0015940">
    <property type="term" value="P:pantothenate biosynthetic process"/>
    <property type="evidence" value="ECO:0007669"/>
    <property type="project" value="UniProtKB-UniPathway"/>
</dbReference>
<dbReference type="InterPro" id="IPR036291">
    <property type="entry name" value="NAD(P)-bd_dom_sf"/>
</dbReference>
<keyword evidence="5 9" id="KW-0521">NADP</keyword>
<dbReference type="FunFam" id="1.10.1040.10:FF:000017">
    <property type="entry name" value="2-dehydropantoate 2-reductase"/>
    <property type="match status" value="1"/>
</dbReference>